<dbReference type="InterPro" id="IPR002885">
    <property type="entry name" value="PPR_rpt"/>
</dbReference>
<dbReference type="Pfam" id="PF13812">
    <property type="entry name" value="PPR_3"/>
    <property type="match status" value="1"/>
</dbReference>
<dbReference type="PANTHER" id="PTHR47447:SF17">
    <property type="entry name" value="OS12G0638900 PROTEIN"/>
    <property type="match status" value="1"/>
</dbReference>
<dbReference type="Pfam" id="PF01535">
    <property type="entry name" value="PPR"/>
    <property type="match status" value="1"/>
</dbReference>
<dbReference type="EMBL" id="CAXAMN010005681">
    <property type="protein sequence ID" value="CAK9015007.1"/>
    <property type="molecule type" value="Genomic_DNA"/>
</dbReference>
<feature type="repeat" description="PPR" evidence="2">
    <location>
        <begin position="129"/>
        <end position="163"/>
    </location>
</feature>
<comment type="caution">
    <text evidence="3">The sequence shown here is derived from an EMBL/GenBank/DDBJ whole genome shotgun (WGS) entry which is preliminary data.</text>
</comment>
<evidence type="ECO:0000313" key="4">
    <source>
        <dbReference type="Proteomes" id="UP001642484"/>
    </source>
</evidence>
<reference evidence="3 4" key="1">
    <citation type="submission" date="2024-02" db="EMBL/GenBank/DDBJ databases">
        <authorList>
            <person name="Chen Y."/>
            <person name="Shah S."/>
            <person name="Dougan E. K."/>
            <person name="Thang M."/>
            <person name="Chan C."/>
        </authorList>
    </citation>
    <scope>NUCLEOTIDE SEQUENCE [LARGE SCALE GENOMIC DNA]</scope>
</reference>
<gene>
    <name evidence="3" type="ORF">CCMP2556_LOCUS11937</name>
</gene>
<dbReference type="InterPro" id="IPR011990">
    <property type="entry name" value="TPR-like_helical_dom_sf"/>
</dbReference>
<evidence type="ECO:0000313" key="3">
    <source>
        <dbReference type="EMBL" id="CAK9015007.1"/>
    </source>
</evidence>
<dbReference type="Proteomes" id="UP001642484">
    <property type="component" value="Unassembled WGS sequence"/>
</dbReference>
<keyword evidence="1" id="KW-0677">Repeat</keyword>
<protein>
    <recommendedName>
        <fullName evidence="5">Pentatricopeptide repeat-containing protein, chloroplastic</fullName>
    </recommendedName>
</protein>
<keyword evidence="4" id="KW-1185">Reference proteome</keyword>
<proteinExistence type="predicted"/>
<dbReference type="Gene3D" id="1.25.40.10">
    <property type="entry name" value="Tetratricopeptide repeat domain"/>
    <property type="match status" value="3"/>
</dbReference>
<dbReference type="PANTHER" id="PTHR47447">
    <property type="entry name" value="OS03G0856100 PROTEIN"/>
    <property type="match status" value="1"/>
</dbReference>
<dbReference type="PROSITE" id="PS51375">
    <property type="entry name" value="PPR"/>
    <property type="match status" value="2"/>
</dbReference>
<sequence length="817" mass="88426">MAAMGSWQQALATLESLSTRSILPDQICYSAAVAACAGAGRWMEGLALLQGMQQDRVEANERTFGAAISGCEKARQWPTALALLAEAQSRRSANSYCYNSAISACEKGGQWITALHLLSRMWLLTLQPDAFSFSSAASACEKGGAWGAALQLHTRMQEEGVQRNVISFGSLLAACVAGHRWGQAIHAFSTMSGSRVTPNIVSYSAAMNACERGARGDLAMSLLKEAQHTLVPDSALFGVAVSACRRGSDWQTALHLSELCPEVATGIFTLQACEQGGNAFATVRFAAALRERVTAPSAELYQAFSALDELQEHALLNIPTVQVLEHRSRPAMQRLHTLAGSIKSRGPTWRLHEPILEEQPSLGWVFTVEALNQLKLLGPATGARLHARRELCNKGIPEEVGSQAIVAWLAYQVNASGAGHRCSLNRCVAFGAGWGRDNEPFADGMNPEQCLVPILREHDRSQHAERKALLAVAGALGKDTNVCGSVRLYASHTLCISCLAVCCQFRGLCTSVAHCMQKTGVRRVRRSRKHWSFSQGLDLVADCRRVFSAHSLEREESESVGATYWLSTGATPACALEQLVLEICDWHKDRLGLSNTSGAEWWTLWMDGEEDDVGWHWDADYESRQRGETKHPSLGTVTYLEAGGSVAPTAILEGCHEPAIMAGMGSIVHVAHLSLPVRGKHICFDGTLLHAAPVELRDAFNFSFNASDKLTGKKRSTRTTLLVNIWCGHVPRDPQRLPAEMASKLSPVTVTSSFGLGSSKVSPSVEVVVGRGVRAQEMSWSFGELDNFSVALSIPDTPTKADNLTLRFTDGRCGCVG</sequence>
<name>A0ABP0JLK7_9DINO</name>
<feature type="repeat" description="PPR" evidence="2">
    <location>
        <begin position="94"/>
        <end position="128"/>
    </location>
</feature>
<evidence type="ECO:0008006" key="5">
    <source>
        <dbReference type="Google" id="ProtNLM"/>
    </source>
</evidence>
<evidence type="ECO:0000256" key="2">
    <source>
        <dbReference type="PROSITE-ProRule" id="PRU00708"/>
    </source>
</evidence>
<evidence type="ECO:0000256" key="1">
    <source>
        <dbReference type="ARBA" id="ARBA00022737"/>
    </source>
</evidence>
<accession>A0ABP0JLK7</accession>
<organism evidence="3 4">
    <name type="scientific">Durusdinium trenchii</name>
    <dbReference type="NCBI Taxonomy" id="1381693"/>
    <lineage>
        <taxon>Eukaryota</taxon>
        <taxon>Sar</taxon>
        <taxon>Alveolata</taxon>
        <taxon>Dinophyceae</taxon>
        <taxon>Suessiales</taxon>
        <taxon>Symbiodiniaceae</taxon>
        <taxon>Durusdinium</taxon>
    </lineage>
</organism>